<dbReference type="AlphaFoldDB" id="A0A5J9SRE1"/>
<gene>
    <name evidence="1" type="ORF">EJB05_53029</name>
</gene>
<dbReference type="Gramene" id="TVU01530">
    <property type="protein sequence ID" value="TVU01530"/>
    <property type="gene ID" value="EJB05_53029"/>
</dbReference>
<organism evidence="1 2">
    <name type="scientific">Eragrostis curvula</name>
    <name type="common">weeping love grass</name>
    <dbReference type="NCBI Taxonomy" id="38414"/>
    <lineage>
        <taxon>Eukaryota</taxon>
        <taxon>Viridiplantae</taxon>
        <taxon>Streptophyta</taxon>
        <taxon>Embryophyta</taxon>
        <taxon>Tracheophyta</taxon>
        <taxon>Spermatophyta</taxon>
        <taxon>Magnoliopsida</taxon>
        <taxon>Liliopsida</taxon>
        <taxon>Poales</taxon>
        <taxon>Poaceae</taxon>
        <taxon>PACMAD clade</taxon>
        <taxon>Chloridoideae</taxon>
        <taxon>Eragrostideae</taxon>
        <taxon>Eragrostidinae</taxon>
        <taxon>Eragrostis</taxon>
    </lineage>
</organism>
<proteinExistence type="predicted"/>
<dbReference type="EMBL" id="RWGY01000429">
    <property type="protein sequence ID" value="TVU01530.1"/>
    <property type="molecule type" value="Genomic_DNA"/>
</dbReference>
<feature type="non-terminal residue" evidence="1">
    <location>
        <position position="1"/>
    </location>
</feature>
<accession>A0A5J9SRE1</accession>
<evidence type="ECO:0000313" key="2">
    <source>
        <dbReference type="Proteomes" id="UP000324897"/>
    </source>
</evidence>
<feature type="non-terminal residue" evidence="1">
    <location>
        <position position="81"/>
    </location>
</feature>
<comment type="caution">
    <text evidence="1">The sequence shown here is derived from an EMBL/GenBank/DDBJ whole genome shotgun (WGS) entry which is preliminary data.</text>
</comment>
<reference evidence="1 2" key="1">
    <citation type="journal article" date="2019" name="Sci. Rep.">
        <title>A high-quality genome of Eragrostis curvula grass provides insights into Poaceae evolution and supports new strategies to enhance forage quality.</title>
        <authorList>
            <person name="Carballo J."/>
            <person name="Santos B.A.C.M."/>
            <person name="Zappacosta D."/>
            <person name="Garbus I."/>
            <person name="Selva J.P."/>
            <person name="Gallo C.A."/>
            <person name="Diaz A."/>
            <person name="Albertini E."/>
            <person name="Caccamo M."/>
            <person name="Echenique V."/>
        </authorList>
    </citation>
    <scope>NUCLEOTIDE SEQUENCE [LARGE SCALE GENOMIC DNA]</scope>
    <source>
        <strain evidence="2">cv. Victoria</strain>
        <tissue evidence="1">Leaf</tissue>
    </source>
</reference>
<dbReference type="Proteomes" id="UP000324897">
    <property type="component" value="Unassembled WGS sequence"/>
</dbReference>
<name>A0A5J9SRE1_9POAL</name>
<evidence type="ECO:0000313" key="1">
    <source>
        <dbReference type="EMBL" id="TVU01530.1"/>
    </source>
</evidence>
<protein>
    <submittedName>
        <fullName evidence="1">Uncharacterized protein</fullName>
    </submittedName>
</protein>
<sequence length="81" mass="9155">MCGNRRSTKRVLRRRRRSTSLLRRTALRGWLVMPILNAPSKASAPPLKASAPSSKVSALHLRRIHPFDPVWLTGNFYQGSC</sequence>
<keyword evidence="2" id="KW-1185">Reference proteome</keyword>